<evidence type="ECO:0000256" key="15">
    <source>
        <dbReference type="HAMAP-Rule" id="MF_00104"/>
    </source>
</evidence>
<dbReference type="InterPro" id="IPR014720">
    <property type="entry name" value="dsRBD_dom"/>
</dbReference>
<sequence length="204" mass="22755">MSLTHRSWVNEHKNTRRSNERLEFLGDAILEFVVSDKIYAEFTNKEEGFLTALRARIVNTVNLADLAKELQLGDYIFLSKGEEDSGGRLNQSLLADTVEAVIGAIYLDKGLDICKKFIEKHLLSDLDNISHETLKDPKSLFQEEVQAKGYATPKYHVIKEIGPDHNKIFTIQVSVDGKEYGVGTGKSKNEAAQNAAKDALSKSL</sequence>
<dbReference type="PROSITE" id="PS50137">
    <property type="entry name" value="DS_RBD"/>
    <property type="match status" value="1"/>
</dbReference>
<comment type="caution">
    <text evidence="19">The sequence shown here is derived from an EMBL/GenBank/DDBJ whole genome shotgun (WGS) entry which is preliminary data.</text>
</comment>
<evidence type="ECO:0000256" key="14">
    <source>
        <dbReference type="ARBA" id="ARBA00022884"/>
    </source>
</evidence>
<dbReference type="GO" id="GO:0004525">
    <property type="term" value="F:ribonuclease III activity"/>
    <property type="evidence" value="ECO:0007669"/>
    <property type="project" value="UniProtKB-UniRule"/>
</dbReference>
<dbReference type="GO" id="GO:0010468">
    <property type="term" value="P:regulation of gene expression"/>
    <property type="evidence" value="ECO:0007669"/>
    <property type="project" value="TreeGrafter"/>
</dbReference>
<dbReference type="Gene3D" id="3.30.160.20">
    <property type="match status" value="1"/>
</dbReference>
<dbReference type="FunFam" id="3.30.160.20:FF:000003">
    <property type="entry name" value="Ribonuclease 3"/>
    <property type="match status" value="1"/>
</dbReference>
<feature type="domain" description="DRBM" evidence="17">
    <location>
        <begin position="136"/>
        <end position="204"/>
    </location>
</feature>
<dbReference type="InterPro" id="IPR036389">
    <property type="entry name" value="RNase_III_sf"/>
</dbReference>
<dbReference type="HAMAP" id="MF_00104">
    <property type="entry name" value="RNase_III"/>
    <property type="match status" value="1"/>
</dbReference>
<dbReference type="SMART" id="SM00358">
    <property type="entry name" value="DSRM"/>
    <property type="match status" value="1"/>
</dbReference>
<feature type="binding site" evidence="15">
    <location>
        <position position="23"/>
    </location>
    <ligand>
        <name>Mg(2+)</name>
        <dbReference type="ChEBI" id="CHEBI:18420"/>
    </ligand>
</feature>
<keyword evidence="7 15" id="KW-0507">mRNA processing</keyword>
<reference evidence="19 20" key="1">
    <citation type="journal article" date="2015" name="Nature">
        <title>rRNA introns, odd ribosomes, and small enigmatic genomes across a large radiation of phyla.</title>
        <authorList>
            <person name="Brown C.T."/>
            <person name="Hug L.A."/>
            <person name="Thomas B.C."/>
            <person name="Sharon I."/>
            <person name="Castelle C.J."/>
            <person name="Singh A."/>
            <person name="Wilkins M.J."/>
            <person name="Williams K.H."/>
            <person name="Banfield J.F."/>
        </authorList>
    </citation>
    <scope>NUCLEOTIDE SEQUENCE [LARGE SCALE GENOMIC DNA]</scope>
</reference>
<dbReference type="CDD" id="cd00593">
    <property type="entry name" value="RIBOc"/>
    <property type="match status" value="1"/>
</dbReference>
<dbReference type="Pfam" id="PF14622">
    <property type="entry name" value="Ribonucleas_3_3"/>
    <property type="match status" value="1"/>
</dbReference>
<dbReference type="GO" id="GO:0042802">
    <property type="term" value="F:identical protein binding"/>
    <property type="evidence" value="ECO:0007669"/>
    <property type="project" value="UniProtKB-ARBA"/>
</dbReference>
<feature type="binding site" evidence="15">
    <location>
        <position position="99"/>
    </location>
    <ligand>
        <name>Mg(2+)</name>
        <dbReference type="ChEBI" id="CHEBI:18420"/>
    </ligand>
</feature>
<dbReference type="SUPFAM" id="SSF69065">
    <property type="entry name" value="RNase III domain-like"/>
    <property type="match status" value="1"/>
</dbReference>
<keyword evidence="6 15" id="KW-0698">rRNA processing</keyword>
<evidence type="ECO:0000256" key="5">
    <source>
        <dbReference type="ARBA" id="ARBA00022490"/>
    </source>
</evidence>
<evidence type="ECO:0000256" key="10">
    <source>
        <dbReference type="ARBA" id="ARBA00022723"/>
    </source>
</evidence>
<dbReference type="GO" id="GO:0006397">
    <property type="term" value="P:mRNA processing"/>
    <property type="evidence" value="ECO:0007669"/>
    <property type="project" value="UniProtKB-UniRule"/>
</dbReference>
<comment type="similarity">
    <text evidence="3">Belongs to the ribonuclease III family.</text>
</comment>
<evidence type="ECO:0000313" key="20">
    <source>
        <dbReference type="Proteomes" id="UP000034738"/>
    </source>
</evidence>
<dbReference type="Pfam" id="PF00035">
    <property type="entry name" value="dsrm"/>
    <property type="match status" value="1"/>
</dbReference>
<feature type="active site" evidence="15">
    <location>
        <position position="99"/>
    </location>
</feature>
<dbReference type="PROSITE" id="PS50142">
    <property type="entry name" value="RNASE_3_2"/>
    <property type="match status" value="1"/>
</dbReference>
<dbReference type="AlphaFoldDB" id="A0A0G0K107"/>
<dbReference type="NCBIfam" id="TIGR02191">
    <property type="entry name" value="RNaseIII"/>
    <property type="match status" value="1"/>
</dbReference>
<evidence type="ECO:0000256" key="1">
    <source>
        <dbReference type="ARBA" id="ARBA00000109"/>
    </source>
</evidence>
<dbReference type="GO" id="GO:0005737">
    <property type="term" value="C:cytoplasm"/>
    <property type="evidence" value="ECO:0007669"/>
    <property type="project" value="UniProtKB-SubCell"/>
</dbReference>
<evidence type="ECO:0000259" key="18">
    <source>
        <dbReference type="PROSITE" id="PS50142"/>
    </source>
</evidence>
<evidence type="ECO:0000256" key="7">
    <source>
        <dbReference type="ARBA" id="ARBA00022664"/>
    </source>
</evidence>
<keyword evidence="14 15" id="KW-0694">RNA-binding</keyword>
<dbReference type="SUPFAM" id="SSF54768">
    <property type="entry name" value="dsRNA-binding domain-like"/>
    <property type="match status" value="1"/>
</dbReference>
<dbReference type="SMART" id="SM00535">
    <property type="entry name" value="RIBOc"/>
    <property type="match status" value="1"/>
</dbReference>
<comment type="subunit">
    <text evidence="4 15">Homodimer.</text>
</comment>
<evidence type="ECO:0000256" key="9">
    <source>
        <dbReference type="ARBA" id="ARBA00022722"/>
    </source>
</evidence>
<feature type="region of interest" description="Disordered" evidence="16">
    <location>
        <begin position="183"/>
        <end position="204"/>
    </location>
</feature>
<dbReference type="GO" id="GO:0008033">
    <property type="term" value="P:tRNA processing"/>
    <property type="evidence" value="ECO:0007669"/>
    <property type="project" value="UniProtKB-KW"/>
</dbReference>
<keyword evidence="12 15" id="KW-0378">Hydrolase</keyword>
<keyword evidence="5 15" id="KW-0963">Cytoplasm</keyword>
<keyword evidence="8 15" id="KW-0819">tRNA processing</keyword>
<keyword evidence="15" id="KW-0699">rRNA-binding</keyword>
<dbReference type="PANTHER" id="PTHR11207">
    <property type="entry name" value="RIBONUCLEASE III"/>
    <property type="match status" value="1"/>
</dbReference>
<gene>
    <name evidence="15" type="primary">rnc</name>
    <name evidence="19" type="ORF">US95_C0056G0001</name>
</gene>
<dbReference type="EMBL" id="LBUY01000056">
    <property type="protein sequence ID" value="KKQ73418.1"/>
    <property type="molecule type" value="Genomic_DNA"/>
</dbReference>
<keyword evidence="9 15" id="KW-0540">Nuclease</keyword>
<name>A0A0G0K107_9BACT</name>
<dbReference type="FunFam" id="1.10.1520.10:FF:000001">
    <property type="entry name" value="Ribonuclease 3"/>
    <property type="match status" value="1"/>
</dbReference>
<dbReference type="PANTHER" id="PTHR11207:SF0">
    <property type="entry name" value="RIBONUCLEASE 3"/>
    <property type="match status" value="1"/>
</dbReference>
<protein>
    <recommendedName>
        <fullName evidence="15">Ribonuclease 3</fullName>
        <ecNumber evidence="15">3.1.26.3</ecNumber>
    </recommendedName>
    <alternativeName>
        <fullName evidence="15">Ribonuclease III</fullName>
        <shortName evidence="15">RNase III</shortName>
    </alternativeName>
</protein>
<evidence type="ECO:0000256" key="6">
    <source>
        <dbReference type="ARBA" id="ARBA00022552"/>
    </source>
</evidence>
<comment type="catalytic activity">
    <reaction evidence="1 15">
        <text>Endonucleolytic cleavage to 5'-phosphomonoester.</text>
        <dbReference type="EC" id="3.1.26.3"/>
    </reaction>
</comment>
<dbReference type="InterPro" id="IPR011907">
    <property type="entry name" value="RNase_III"/>
</dbReference>
<dbReference type="Proteomes" id="UP000034738">
    <property type="component" value="Unassembled WGS sequence"/>
</dbReference>
<comment type="function">
    <text evidence="15">Digests double-stranded RNA. Involved in the processing of primary rRNA transcript to yield the immediate precursors to the large and small rRNAs (23S and 16S). Processes some mRNAs, and tRNAs when they are encoded in the rRNA operon. Processes pre-crRNA and tracrRNA of type II CRISPR loci if present in the organism.</text>
</comment>
<proteinExistence type="inferred from homology"/>
<dbReference type="Gene3D" id="1.10.1520.10">
    <property type="entry name" value="Ribonuclease III domain"/>
    <property type="match status" value="1"/>
</dbReference>
<comment type="subcellular location">
    <subcellularLocation>
        <location evidence="2 15">Cytoplasm</location>
    </subcellularLocation>
</comment>
<evidence type="ECO:0000259" key="17">
    <source>
        <dbReference type="PROSITE" id="PS50137"/>
    </source>
</evidence>
<keyword evidence="10 15" id="KW-0479">Metal-binding</keyword>
<feature type="domain" description="RNase III" evidence="18">
    <location>
        <begin position="1"/>
        <end position="110"/>
    </location>
</feature>
<organism evidence="19 20">
    <name type="scientific">Candidatus Woesebacteria bacterium GW2011_GWB1_38_5</name>
    <dbReference type="NCBI Taxonomy" id="1618568"/>
    <lineage>
        <taxon>Bacteria</taxon>
        <taxon>Candidatus Woeseibacteriota</taxon>
    </lineage>
</organism>
<dbReference type="GO" id="GO:0006364">
    <property type="term" value="P:rRNA processing"/>
    <property type="evidence" value="ECO:0007669"/>
    <property type="project" value="UniProtKB-UniRule"/>
</dbReference>
<dbReference type="GO" id="GO:0019843">
    <property type="term" value="F:rRNA binding"/>
    <property type="evidence" value="ECO:0007669"/>
    <property type="project" value="UniProtKB-KW"/>
</dbReference>
<dbReference type="EC" id="3.1.26.3" evidence="15"/>
<dbReference type="GO" id="GO:0003725">
    <property type="term" value="F:double-stranded RNA binding"/>
    <property type="evidence" value="ECO:0007669"/>
    <property type="project" value="TreeGrafter"/>
</dbReference>
<evidence type="ECO:0000256" key="13">
    <source>
        <dbReference type="ARBA" id="ARBA00022842"/>
    </source>
</evidence>
<dbReference type="CDD" id="cd10845">
    <property type="entry name" value="DSRM_RNAse_III_family"/>
    <property type="match status" value="1"/>
</dbReference>
<evidence type="ECO:0000256" key="12">
    <source>
        <dbReference type="ARBA" id="ARBA00022801"/>
    </source>
</evidence>
<dbReference type="PROSITE" id="PS00517">
    <property type="entry name" value="RNASE_3_1"/>
    <property type="match status" value="1"/>
</dbReference>
<accession>A0A0G0K107</accession>
<evidence type="ECO:0000256" key="2">
    <source>
        <dbReference type="ARBA" id="ARBA00004496"/>
    </source>
</evidence>
<keyword evidence="13 15" id="KW-0460">Magnesium</keyword>
<evidence type="ECO:0000256" key="3">
    <source>
        <dbReference type="ARBA" id="ARBA00010183"/>
    </source>
</evidence>
<comment type="cofactor">
    <cofactor evidence="15">
        <name>Mg(2+)</name>
        <dbReference type="ChEBI" id="CHEBI:18420"/>
    </cofactor>
</comment>
<evidence type="ECO:0000256" key="4">
    <source>
        <dbReference type="ARBA" id="ARBA00011738"/>
    </source>
</evidence>
<evidence type="ECO:0000256" key="8">
    <source>
        <dbReference type="ARBA" id="ARBA00022694"/>
    </source>
</evidence>
<keyword evidence="11 15" id="KW-0255">Endonuclease</keyword>
<evidence type="ECO:0000256" key="16">
    <source>
        <dbReference type="SAM" id="MobiDB-lite"/>
    </source>
</evidence>
<dbReference type="PATRIC" id="fig|1618568.3.peg.746"/>
<evidence type="ECO:0000313" key="19">
    <source>
        <dbReference type="EMBL" id="KKQ73418.1"/>
    </source>
</evidence>
<feature type="active site" evidence="15">
    <location>
        <position position="27"/>
    </location>
</feature>
<feature type="binding site" evidence="15">
    <location>
        <position position="96"/>
    </location>
    <ligand>
        <name>Mg(2+)</name>
        <dbReference type="ChEBI" id="CHEBI:18420"/>
    </ligand>
</feature>
<dbReference type="GO" id="GO:0046872">
    <property type="term" value="F:metal ion binding"/>
    <property type="evidence" value="ECO:0007669"/>
    <property type="project" value="UniProtKB-KW"/>
</dbReference>
<dbReference type="InterPro" id="IPR000999">
    <property type="entry name" value="RNase_III_dom"/>
</dbReference>
<evidence type="ECO:0000256" key="11">
    <source>
        <dbReference type="ARBA" id="ARBA00022759"/>
    </source>
</evidence>